<feature type="region of interest" description="Disordered" evidence="1">
    <location>
        <begin position="141"/>
        <end position="165"/>
    </location>
</feature>
<dbReference type="Proteomes" id="UP001244011">
    <property type="component" value="Unassembled WGS sequence"/>
</dbReference>
<keyword evidence="3" id="KW-1185">Reference proteome</keyword>
<evidence type="ECO:0000256" key="1">
    <source>
        <dbReference type="SAM" id="MobiDB-lite"/>
    </source>
</evidence>
<evidence type="ECO:0000313" key="2">
    <source>
        <dbReference type="EMBL" id="KAK1771307.1"/>
    </source>
</evidence>
<proteinExistence type="predicted"/>
<sequence>MHWRLSLVCQHRRTAQQPVGPELDHNKWNRSPHFCILKGERAGFFVERGRRFLPVKPSAPTFNSADMSETFSIRAGPGRTIDERSECLRSSGGERSFFAFFESFLVAHRAAESSFESRLGAGLPLFLARVPRYRLHRAVCQRGHSSRRSPSREGRHAQGVPPIDPVDRCGLPPSYTLGIRVARISFRRTWNICRLGYIGAPWRNWRD</sequence>
<comment type="caution">
    <text evidence="2">The sequence shown here is derived from an EMBL/GenBank/DDBJ whole genome shotgun (WGS) entry which is preliminary data.</text>
</comment>
<organism evidence="2 3">
    <name type="scientific">Phialemonium atrogriseum</name>
    <dbReference type="NCBI Taxonomy" id="1093897"/>
    <lineage>
        <taxon>Eukaryota</taxon>
        <taxon>Fungi</taxon>
        <taxon>Dikarya</taxon>
        <taxon>Ascomycota</taxon>
        <taxon>Pezizomycotina</taxon>
        <taxon>Sordariomycetes</taxon>
        <taxon>Sordariomycetidae</taxon>
        <taxon>Cephalothecales</taxon>
        <taxon>Cephalothecaceae</taxon>
        <taxon>Phialemonium</taxon>
    </lineage>
</organism>
<reference evidence="2" key="1">
    <citation type="submission" date="2023-06" db="EMBL/GenBank/DDBJ databases">
        <title>Genome-scale phylogeny and comparative genomics of the fungal order Sordariales.</title>
        <authorList>
            <consortium name="Lawrence Berkeley National Laboratory"/>
            <person name="Hensen N."/>
            <person name="Bonometti L."/>
            <person name="Westerberg I."/>
            <person name="Brannstrom I.O."/>
            <person name="Guillou S."/>
            <person name="Cros-Aarteil S."/>
            <person name="Calhoun S."/>
            <person name="Haridas S."/>
            <person name="Kuo A."/>
            <person name="Mondo S."/>
            <person name="Pangilinan J."/>
            <person name="Riley R."/>
            <person name="Labutti K."/>
            <person name="Andreopoulos B."/>
            <person name="Lipzen A."/>
            <person name="Chen C."/>
            <person name="Yanf M."/>
            <person name="Daum C."/>
            <person name="Ng V."/>
            <person name="Clum A."/>
            <person name="Steindorff A."/>
            <person name="Ohm R."/>
            <person name="Martin F."/>
            <person name="Silar P."/>
            <person name="Natvig D."/>
            <person name="Lalanne C."/>
            <person name="Gautier V."/>
            <person name="Ament-Velasquez S.L."/>
            <person name="Kruys A."/>
            <person name="Hutchinson M.I."/>
            <person name="Powell A.J."/>
            <person name="Barry K."/>
            <person name="Miller A.N."/>
            <person name="Grigoriev I.V."/>
            <person name="Debuchy R."/>
            <person name="Gladieux P."/>
            <person name="Thoren M.H."/>
            <person name="Johannesson H."/>
        </authorList>
    </citation>
    <scope>NUCLEOTIDE SEQUENCE</scope>
    <source>
        <strain evidence="2">8032-3</strain>
    </source>
</reference>
<evidence type="ECO:0000313" key="3">
    <source>
        <dbReference type="Proteomes" id="UP001244011"/>
    </source>
</evidence>
<protein>
    <submittedName>
        <fullName evidence="2">Uncharacterized protein</fullName>
    </submittedName>
</protein>
<accession>A0AAJ0C9S5</accession>
<dbReference type="RefSeq" id="XP_060287520.1">
    <property type="nucleotide sequence ID" value="XM_060426615.1"/>
</dbReference>
<gene>
    <name evidence="2" type="ORF">QBC33DRAFT_523270</name>
</gene>
<name>A0AAJ0C9S5_9PEZI</name>
<dbReference type="GeneID" id="85309802"/>
<dbReference type="EMBL" id="MU838998">
    <property type="protein sequence ID" value="KAK1771307.1"/>
    <property type="molecule type" value="Genomic_DNA"/>
</dbReference>
<dbReference type="AlphaFoldDB" id="A0AAJ0C9S5"/>